<dbReference type="OrthoDB" id="9812907at2"/>
<reference evidence="13 14" key="1">
    <citation type="submission" date="2019-04" db="EMBL/GenBank/DDBJ databases">
        <title>Shimia ponticola sp. nov., isolated from seawater.</title>
        <authorList>
            <person name="Kim Y.-O."/>
            <person name="Yoon J.-H."/>
        </authorList>
    </citation>
    <scope>NUCLEOTIDE SEQUENCE [LARGE SCALE GENOMIC DNA]</scope>
    <source>
        <strain evidence="13 14">MYP11</strain>
    </source>
</reference>
<dbReference type="SUPFAM" id="SSF51735">
    <property type="entry name" value="NAD(P)-binding Rossmann-fold domains"/>
    <property type="match status" value="1"/>
</dbReference>
<feature type="domain" description="3-hydroxyisobutyrate dehydrogenase-like NAD-binding" evidence="12">
    <location>
        <begin position="169"/>
        <end position="289"/>
    </location>
</feature>
<dbReference type="Gene3D" id="1.10.1040.10">
    <property type="entry name" value="N-(1-d-carboxylethyl)-l-norvaline Dehydrogenase, domain 2"/>
    <property type="match status" value="1"/>
</dbReference>
<dbReference type="GO" id="GO:0016616">
    <property type="term" value="F:oxidoreductase activity, acting on the CH-OH group of donors, NAD or NADP as acceptor"/>
    <property type="evidence" value="ECO:0007669"/>
    <property type="project" value="InterPro"/>
</dbReference>
<evidence type="ECO:0000256" key="2">
    <source>
        <dbReference type="ARBA" id="ARBA00023002"/>
    </source>
</evidence>
<dbReference type="PANTHER" id="PTHR43060">
    <property type="entry name" value="3-HYDROXYISOBUTYRATE DEHYDROGENASE-LIKE 1, MITOCHONDRIAL-RELATED"/>
    <property type="match status" value="1"/>
</dbReference>
<evidence type="ECO:0000256" key="10">
    <source>
        <dbReference type="PIRSR" id="PIRSR000103-1"/>
    </source>
</evidence>
<comment type="caution">
    <text evidence="13">The sequence shown here is derived from an EMBL/GenBank/DDBJ whole genome shotgun (WGS) entry which is preliminary data.</text>
</comment>
<keyword evidence="4" id="KW-0119">Carbohydrate metabolism</keyword>
<protein>
    <recommendedName>
        <fullName evidence="8">L-threonate dehydrogenase</fullName>
        <ecNumber evidence="7">1.1.1.411</ecNumber>
    </recommendedName>
</protein>
<dbReference type="InterPro" id="IPR008927">
    <property type="entry name" value="6-PGluconate_DH-like_C_sf"/>
</dbReference>
<evidence type="ECO:0000256" key="5">
    <source>
        <dbReference type="ARBA" id="ARBA00037062"/>
    </source>
</evidence>
<evidence type="ECO:0000256" key="1">
    <source>
        <dbReference type="ARBA" id="ARBA00022857"/>
    </source>
</evidence>
<gene>
    <name evidence="13" type="ORF">E4Z66_17290</name>
</gene>
<feature type="active site" evidence="10">
    <location>
        <position position="175"/>
    </location>
</feature>
<dbReference type="Pfam" id="PF03446">
    <property type="entry name" value="NAD_binding_2"/>
    <property type="match status" value="1"/>
</dbReference>
<evidence type="ECO:0000256" key="6">
    <source>
        <dbReference type="ARBA" id="ARBA00037979"/>
    </source>
</evidence>
<evidence type="ECO:0000259" key="12">
    <source>
        <dbReference type="Pfam" id="PF14833"/>
    </source>
</evidence>
<dbReference type="InterPro" id="IPR050006">
    <property type="entry name" value="LtnD"/>
</dbReference>
<evidence type="ECO:0000259" key="11">
    <source>
        <dbReference type="Pfam" id="PF03446"/>
    </source>
</evidence>
<accession>A0A4V3XJX1</accession>
<dbReference type="RefSeq" id="WP_136464310.1">
    <property type="nucleotide sequence ID" value="NZ_SRKY01000005.1"/>
</dbReference>
<evidence type="ECO:0000256" key="7">
    <source>
        <dbReference type="ARBA" id="ARBA00038870"/>
    </source>
</evidence>
<evidence type="ECO:0000313" key="14">
    <source>
        <dbReference type="Proteomes" id="UP000306602"/>
    </source>
</evidence>
<proteinExistence type="inferred from homology"/>
<dbReference type="InterPro" id="IPR013328">
    <property type="entry name" value="6PGD_dom2"/>
</dbReference>
<evidence type="ECO:0000256" key="3">
    <source>
        <dbReference type="ARBA" id="ARBA00023027"/>
    </source>
</evidence>
<dbReference type="GO" id="GO:0050661">
    <property type="term" value="F:NADP binding"/>
    <property type="evidence" value="ECO:0007669"/>
    <property type="project" value="InterPro"/>
</dbReference>
<dbReference type="Proteomes" id="UP000306602">
    <property type="component" value="Unassembled WGS sequence"/>
</dbReference>
<sequence length="302" mass="30465">MTRNSNNVAVIGLGSMGYGIAASALRGGHSVWGGDVNAEQVARFQAEGGQGSALADVAGDLDAVAVVVLNAAQTESVLFGEDGIVAKLKPGAVVVACATVPPAFARDMAARCGKAGVHYLDAPISGGAAKAASGELSIMASGSPDAFFAARPLLDSIAQTVFELGDEVGAGSAMKAVNQLLAGVHIATMAEALTFGMTQGVAPDKFVEVISKCAGTSWMLENRAPHIVAGDYTPLSSVNIWPKDLGIVLDIAKSAQFSAPITAAAMQQFLAAAGMGYGQEDDAAVAKVYARNAGLTLPGEGK</sequence>
<comment type="similarity">
    <text evidence="6">Belongs to the HIBADH-related family. L-threonate dehydrogenase subfamily.</text>
</comment>
<feature type="domain" description="6-phosphogluconate dehydrogenase NADP-binding" evidence="11">
    <location>
        <begin position="7"/>
        <end position="165"/>
    </location>
</feature>
<evidence type="ECO:0000256" key="9">
    <source>
        <dbReference type="ARBA" id="ARBA00047312"/>
    </source>
</evidence>
<dbReference type="PIRSF" id="PIRSF000103">
    <property type="entry name" value="HIBADH"/>
    <property type="match status" value="1"/>
</dbReference>
<dbReference type="Gene3D" id="3.40.50.720">
    <property type="entry name" value="NAD(P)-binding Rossmann-like Domain"/>
    <property type="match status" value="1"/>
</dbReference>
<evidence type="ECO:0000256" key="8">
    <source>
        <dbReference type="ARBA" id="ARBA00039407"/>
    </source>
</evidence>
<comment type="catalytic activity">
    <reaction evidence="9">
        <text>L-threonate + NAD(+) = 2-dehydro-L-erythronate + NADH + H(+)</text>
        <dbReference type="Rhea" id="RHEA:52548"/>
        <dbReference type="ChEBI" id="CHEBI:15378"/>
        <dbReference type="ChEBI" id="CHEBI:57540"/>
        <dbReference type="ChEBI" id="CHEBI:57561"/>
        <dbReference type="ChEBI" id="CHEBI:57945"/>
        <dbReference type="ChEBI" id="CHEBI:136669"/>
        <dbReference type="EC" id="1.1.1.411"/>
    </reaction>
</comment>
<evidence type="ECO:0000256" key="4">
    <source>
        <dbReference type="ARBA" id="ARBA00023277"/>
    </source>
</evidence>
<keyword evidence="2" id="KW-0560">Oxidoreductase</keyword>
<keyword evidence="3" id="KW-0520">NAD</keyword>
<dbReference type="InterPro" id="IPR015815">
    <property type="entry name" value="HIBADH-related"/>
</dbReference>
<dbReference type="SUPFAM" id="SSF48179">
    <property type="entry name" value="6-phosphogluconate dehydrogenase C-terminal domain-like"/>
    <property type="match status" value="1"/>
</dbReference>
<dbReference type="EC" id="1.1.1.411" evidence="7"/>
<dbReference type="GO" id="GO:0051287">
    <property type="term" value="F:NAD binding"/>
    <property type="evidence" value="ECO:0007669"/>
    <property type="project" value="InterPro"/>
</dbReference>
<dbReference type="NCBIfam" id="NF043037">
    <property type="entry name" value="ThreonDh"/>
    <property type="match status" value="1"/>
</dbReference>
<dbReference type="InterPro" id="IPR029154">
    <property type="entry name" value="HIBADH-like_NADP-bd"/>
</dbReference>
<organism evidence="13 14">
    <name type="scientific">Aliishimia ponticola</name>
    <dbReference type="NCBI Taxonomy" id="2499833"/>
    <lineage>
        <taxon>Bacteria</taxon>
        <taxon>Pseudomonadati</taxon>
        <taxon>Pseudomonadota</taxon>
        <taxon>Alphaproteobacteria</taxon>
        <taxon>Rhodobacterales</taxon>
        <taxon>Paracoccaceae</taxon>
        <taxon>Aliishimia</taxon>
    </lineage>
</organism>
<dbReference type="Pfam" id="PF14833">
    <property type="entry name" value="NAD_binding_11"/>
    <property type="match status" value="1"/>
</dbReference>
<dbReference type="InterPro" id="IPR036291">
    <property type="entry name" value="NAD(P)-bd_dom_sf"/>
</dbReference>
<keyword evidence="1" id="KW-0521">NADP</keyword>
<dbReference type="EMBL" id="SRKY01000005">
    <property type="protein sequence ID" value="THH34723.1"/>
    <property type="molecule type" value="Genomic_DNA"/>
</dbReference>
<dbReference type="AlphaFoldDB" id="A0A4V3XJX1"/>
<dbReference type="PANTHER" id="PTHR43060:SF17">
    <property type="entry name" value="L-THREONATE DEHYDROGENASE"/>
    <property type="match status" value="1"/>
</dbReference>
<evidence type="ECO:0000313" key="13">
    <source>
        <dbReference type="EMBL" id="THH34723.1"/>
    </source>
</evidence>
<dbReference type="InterPro" id="IPR006115">
    <property type="entry name" value="6PGDH_NADP-bd"/>
</dbReference>
<name>A0A4V3XJX1_9RHOB</name>
<comment type="function">
    <text evidence="5">Catalyzes oxidation of L-threonate to 2-oxo-tetronate. Can use either NAD(+) or NADP(+) as cosubstrate, with a preference for NAD(+).</text>
</comment>
<keyword evidence="14" id="KW-1185">Reference proteome</keyword>